<proteinExistence type="predicted"/>
<comment type="caution">
    <text evidence="2">The sequence shown here is derived from an EMBL/GenBank/DDBJ whole genome shotgun (WGS) entry which is preliminary data.</text>
</comment>
<dbReference type="EMBL" id="RCHS01003477">
    <property type="protein sequence ID" value="RMX41582.1"/>
    <property type="molecule type" value="Genomic_DNA"/>
</dbReference>
<reference evidence="2 3" key="1">
    <citation type="journal article" date="2018" name="Sci. Rep.">
        <title>Comparative analysis of the Pocillopora damicornis genome highlights role of immune system in coral evolution.</title>
        <authorList>
            <person name="Cunning R."/>
            <person name="Bay R.A."/>
            <person name="Gillette P."/>
            <person name="Baker A.C."/>
            <person name="Traylor-Knowles N."/>
        </authorList>
    </citation>
    <scope>NUCLEOTIDE SEQUENCE [LARGE SCALE GENOMIC DNA]</scope>
    <source>
        <strain evidence="2">RSMAS</strain>
        <tissue evidence="2">Whole animal</tissue>
    </source>
</reference>
<keyword evidence="3" id="KW-1185">Reference proteome</keyword>
<dbReference type="Proteomes" id="UP000275408">
    <property type="component" value="Unassembled WGS sequence"/>
</dbReference>
<evidence type="ECO:0000313" key="3">
    <source>
        <dbReference type="Proteomes" id="UP000275408"/>
    </source>
</evidence>
<dbReference type="AlphaFoldDB" id="A0A3M6TJI5"/>
<protein>
    <submittedName>
        <fullName evidence="2">Uncharacterized protein</fullName>
    </submittedName>
</protein>
<accession>A0A3M6TJI5</accession>
<evidence type="ECO:0000256" key="1">
    <source>
        <dbReference type="SAM" id="SignalP"/>
    </source>
</evidence>
<gene>
    <name evidence="2" type="ORF">pdam_00008658</name>
</gene>
<evidence type="ECO:0000313" key="2">
    <source>
        <dbReference type="EMBL" id="RMX41582.1"/>
    </source>
</evidence>
<sequence>MSCLTVGATLLGRRPEVDGGVFNLSIIFLIWLIFVGPETCDEEPAGYFGRFVGSDGGSSGATSSSASACVWNHDHSASRGLCYPRTIHHLVCVPQFYHERESLLFPHALFDNQGYVHRYVPGFFHYRLRYSLKDPVHMLPYARYVPYTLLSSCHFSIPGVYDDNGTVYDSFEIVFHDVPYVHYDGDSRLRSLSVPQYWHYHDAYGDDAICAQHFGDHLLLWRFPLHLPRWHLYPFPCGNDDGVDGVCLCSLPHFGLSVCRTIL</sequence>
<organism evidence="2 3">
    <name type="scientific">Pocillopora damicornis</name>
    <name type="common">Cauliflower coral</name>
    <name type="synonym">Millepora damicornis</name>
    <dbReference type="NCBI Taxonomy" id="46731"/>
    <lineage>
        <taxon>Eukaryota</taxon>
        <taxon>Metazoa</taxon>
        <taxon>Cnidaria</taxon>
        <taxon>Anthozoa</taxon>
        <taxon>Hexacorallia</taxon>
        <taxon>Scleractinia</taxon>
        <taxon>Astrocoeniina</taxon>
        <taxon>Pocilloporidae</taxon>
        <taxon>Pocillopora</taxon>
    </lineage>
</organism>
<keyword evidence="1" id="KW-0732">Signal</keyword>
<feature type="chain" id="PRO_5017997606" evidence="1">
    <location>
        <begin position="41"/>
        <end position="263"/>
    </location>
</feature>
<name>A0A3M6TJI5_POCDA</name>
<feature type="signal peptide" evidence="1">
    <location>
        <begin position="1"/>
        <end position="40"/>
    </location>
</feature>